<proteinExistence type="predicted"/>
<feature type="region of interest" description="Disordered" evidence="1">
    <location>
        <begin position="427"/>
        <end position="537"/>
    </location>
</feature>
<name>A0A3M0IAN0_9ACTN</name>
<reference evidence="2 3" key="1">
    <citation type="submission" date="2017-11" db="EMBL/GenBank/DDBJ databases">
        <title>Draft genome of actinobacteria isolated from guarana (Paullinia cupana (Mart.) Ducke.</title>
        <authorList>
            <person name="Siqueira K.A."/>
            <person name="Liotti R.G."/>
            <person name="Mendes T.A.O."/>
            <person name="Soares M.A."/>
        </authorList>
    </citation>
    <scope>NUCLEOTIDE SEQUENCE [LARGE SCALE GENOMIC DNA]</scope>
    <source>
        <strain evidence="2 3">193</strain>
    </source>
</reference>
<accession>A0A3M0IAN0</accession>
<feature type="region of interest" description="Disordered" evidence="1">
    <location>
        <begin position="1"/>
        <end position="60"/>
    </location>
</feature>
<comment type="caution">
    <text evidence="2">The sequence shown here is derived from an EMBL/GenBank/DDBJ whole genome shotgun (WGS) entry which is preliminary data.</text>
</comment>
<dbReference type="OrthoDB" id="3386230at2"/>
<keyword evidence="3" id="KW-1185">Reference proteome</keyword>
<feature type="compositionally biased region" description="Low complexity" evidence="1">
    <location>
        <begin position="224"/>
        <end position="239"/>
    </location>
</feature>
<feature type="compositionally biased region" description="Pro residues" evidence="1">
    <location>
        <begin position="240"/>
        <end position="250"/>
    </location>
</feature>
<evidence type="ECO:0000313" key="2">
    <source>
        <dbReference type="EMBL" id="RMB85090.1"/>
    </source>
</evidence>
<feature type="region of interest" description="Disordered" evidence="1">
    <location>
        <begin position="90"/>
        <end position="389"/>
    </location>
</feature>
<feature type="compositionally biased region" description="Pro residues" evidence="1">
    <location>
        <begin position="170"/>
        <end position="188"/>
    </location>
</feature>
<evidence type="ECO:0000256" key="1">
    <source>
        <dbReference type="SAM" id="MobiDB-lite"/>
    </source>
</evidence>
<dbReference type="AlphaFoldDB" id="A0A3M0IAN0"/>
<feature type="compositionally biased region" description="Pro residues" evidence="1">
    <location>
        <begin position="485"/>
        <end position="511"/>
    </location>
</feature>
<dbReference type="EMBL" id="PENI01000008">
    <property type="protein sequence ID" value="RMB85090.1"/>
    <property type="molecule type" value="Genomic_DNA"/>
</dbReference>
<sequence>MGWLSWLTGRRGSDPRGDGAQGPAPAHAPETSSPPVRAAGWRDVPPLQRTVDAPALITDPVGFRGSLDTWRDASFFTPLGHLVSPQAPSGLGHGLATPAASEAPAVGREVRADTTGGAPQPDLPVQRTAGPAAEGAGRTASTEPLVSARPPAMRVRQLTAVTVDAAHSGPPTPPAPSAPSTLSPPAPPVQRAAAPDRGLPHAFGLGEPLAELPLTARREDTSGVSVSPSPDEPAAVAPSPDDPSPDPPAGPLLSDDPLVLRTAVTGPLPEPTAAATPVRVQRTAADGTPAAPGPGPSSEPSAPLVAQRSMPLFSGVRPPEADGASEGPEQRVVVPVSWSHTAHGHRASDTGTPAGSAGDSVRPVPVPVTQRSVAPAAAPPAPPAVPRSVAPAVSRSPVAVDAGSVAVAAGVAQRMADGSVVFRPVSASPVRPAPQPAQPSATVPSYASVPLPPPVQRARADLSAGPVRSTRFLPPVQRDVETTEPDPPAPPVPPAPPDLPDPPAPSSPEPVPGASATAQAAPGDGGPGPGGPPKVDDELVRALFAPLSRLLKAELRLDRERAGHLINTRH</sequence>
<dbReference type="Proteomes" id="UP000270471">
    <property type="component" value="Unassembled WGS sequence"/>
</dbReference>
<protein>
    <submittedName>
        <fullName evidence="2">Uncharacterized protein</fullName>
    </submittedName>
</protein>
<dbReference type="RefSeq" id="WP_121890065.1">
    <property type="nucleotide sequence ID" value="NZ_PENI01000008.1"/>
</dbReference>
<organism evidence="2 3">
    <name type="scientific">Streptomyces shenzhenensis</name>
    <dbReference type="NCBI Taxonomy" id="943815"/>
    <lineage>
        <taxon>Bacteria</taxon>
        <taxon>Bacillati</taxon>
        <taxon>Actinomycetota</taxon>
        <taxon>Actinomycetes</taxon>
        <taxon>Kitasatosporales</taxon>
        <taxon>Streptomycetaceae</taxon>
        <taxon>Streptomyces</taxon>
    </lineage>
</organism>
<gene>
    <name evidence="2" type="ORF">CTZ28_15880</name>
</gene>
<evidence type="ECO:0000313" key="3">
    <source>
        <dbReference type="Proteomes" id="UP000270471"/>
    </source>
</evidence>